<protein>
    <submittedName>
        <fullName evidence="2">Phospholipid N-methyltransferase</fullName>
    </submittedName>
</protein>
<feature type="domain" description="Methyltransferase" evidence="1">
    <location>
        <begin position="44"/>
        <end position="143"/>
    </location>
</feature>
<accession>A0ABP1EJU2</accession>
<evidence type="ECO:0000313" key="3">
    <source>
        <dbReference type="Proteomes" id="UP001497416"/>
    </source>
</evidence>
<sequence length="187" mass="21199">MGKKFNFFKEAIATAKTSGTIAPSSRFLADRMLKGIDFDSAELIVELGPGNGAITKHLLQRIGPNTKLICFEINENFYNELQKIDHPQLVILKESAEYLRREIQNFGFNEADYIVSSLPLSIIPKEISMSILNKSHDILKNGGKYIQFQYSLNYLKKLKTVFGKENISIQFEAINIPPAFVYQCSKN</sequence>
<organism evidence="2 3">
    <name type="scientific">Tenacibaculum platacis</name>
    <dbReference type="NCBI Taxonomy" id="3137852"/>
    <lineage>
        <taxon>Bacteria</taxon>
        <taxon>Pseudomonadati</taxon>
        <taxon>Bacteroidota</taxon>
        <taxon>Flavobacteriia</taxon>
        <taxon>Flavobacteriales</taxon>
        <taxon>Flavobacteriaceae</taxon>
        <taxon>Tenacibaculum</taxon>
    </lineage>
</organism>
<name>A0ABP1EJU2_9FLAO</name>
<dbReference type="EMBL" id="CAXIXY010000003">
    <property type="protein sequence ID" value="CAL2081003.1"/>
    <property type="molecule type" value="Genomic_DNA"/>
</dbReference>
<dbReference type="InterPro" id="IPR029063">
    <property type="entry name" value="SAM-dependent_MTases_sf"/>
</dbReference>
<dbReference type="Pfam" id="PF13649">
    <property type="entry name" value="Methyltransf_25"/>
    <property type="match status" value="1"/>
</dbReference>
<gene>
    <name evidence="2" type="ORF">T190607A01A_11124</name>
</gene>
<proteinExistence type="predicted"/>
<evidence type="ECO:0000259" key="1">
    <source>
        <dbReference type="Pfam" id="PF13649"/>
    </source>
</evidence>
<dbReference type="Proteomes" id="UP001497416">
    <property type="component" value="Unassembled WGS sequence"/>
</dbReference>
<dbReference type="Gene3D" id="3.40.50.150">
    <property type="entry name" value="Vaccinia Virus protein VP39"/>
    <property type="match status" value="1"/>
</dbReference>
<dbReference type="CDD" id="cd02440">
    <property type="entry name" value="AdoMet_MTases"/>
    <property type="match status" value="1"/>
</dbReference>
<comment type="caution">
    <text evidence="2">The sequence shown here is derived from an EMBL/GenBank/DDBJ whole genome shotgun (WGS) entry which is preliminary data.</text>
</comment>
<dbReference type="RefSeq" id="WP_348710933.1">
    <property type="nucleotide sequence ID" value="NZ_CAXIXY010000003.1"/>
</dbReference>
<evidence type="ECO:0000313" key="2">
    <source>
        <dbReference type="EMBL" id="CAL2081003.1"/>
    </source>
</evidence>
<dbReference type="InterPro" id="IPR041698">
    <property type="entry name" value="Methyltransf_25"/>
</dbReference>
<keyword evidence="3" id="KW-1185">Reference proteome</keyword>
<dbReference type="SUPFAM" id="SSF53335">
    <property type="entry name" value="S-adenosyl-L-methionine-dependent methyltransferases"/>
    <property type="match status" value="1"/>
</dbReference>
<reference evidence="2 3" key="1">
    <citation type="submission" date="2024-05" db="EMBL/GenBank/DDBJ databases">
        <authorList>
            <person name="Duchaud E."/>
        </authorList>
    </citation>
    <scope>NUCLEOTIDE SEQUENCE [LARGE SCALE GENOMIC DNA]</scope>
    <source>
        <strain evidence="2">Ena-SAMPLE-TAB-13-05-2024-13:56:06:370-140302</strain>
    </source>
</reference>